<keyword evidence="1" id="KW-0472">Membrane</keyword>
<feature type="transmembrane region" description="Helical" evidence="1">
    <location>
        <begin position="102"/>
        <end position="124"/>
    </location>
</feature>
<dbReference type="AlphaFoldDB" id="A0A0M4CZU1"/>
<organism evidence="2 3">
    <name type="scientific">Corynebacterium deserti GIMN1.010</name>
    <dbReference type="NCBI Taxonomy" id="931089"/>
    <lineage>
        <taxon>Bacteria</taxon>
        <taxon>Bacillati</taxon>
        <taxon>Actinomycetota</taxon>
        <taxon>Actinomycetes</taxon>
        <taxon>Mycobacteriales</taxon>
        <taxon>Corynebacteriaceae</taxon>
        <taxon>Corynebacterium</taxon>
    </lineage>
</organism>
<evidence type="ECO:0000313" key="3">
    <source>
        <dbReference type="Proteomes" id="UP000068067"/>
    </source>
</evidence>
<keyword evidence="1" id="KW-1133">Transmembrane helix</keyword>
<dbReference type="EMBL" id="CP009220">
    <property type="protein sequence ID" value="ALC06820.1"/>
    <property type="molecule type" value="Genomic_DNA"/>
</dbReference>
<feature type="transmembrane region" description="Helical" evidence="1">
    <location>
        <begin position="18"/>
        <end position="39"/>
    </location>
</feature>
<feature type="transmembrane region" description="Helical" evidence="1">
    <location>
        <begin position="228"/>
        <end position="246"/>
    </location>
</feature>
<gene>
    <name evidence="2" type="ORF">CDES_12360</name>
</gene>
<evidence type="ECO:0000313" key="2">
    <source>
        <dbReference type="EMBL" id="ALC06820.1"/>
    </source>
</evidence>
<protein>
    <submittedName>
        <fullName evidence="2">ABC-type multidrug transport system, permease component</fullName>
    </submittedName>
</protein>
<name>A0A0M4CZU1_9CORY</name>
<reference evidence="2 3" key="1">
    <citation type="submission" date="2014-08" db="EMBL/GenBank/DDBJ databases">
        <title>Complete genome sequence of Corynebacterium deserti GIMN1.010 (=DSM 45689), isolated from desert sand in western China.</title>
        <authorList>
            <person name="Ruckert C."/>
            <person name="Albersmeier A."/>
            <person name="Kalinowski J."/>
        </authorList>
    </citation>
    <scope>NUCLEOTIDE SEQUENCE [LARGE SCALE GENOMIC DNA]</scope>
    <source>
        <strain evidence="2 3">GIMN1.010</strain>
    </source>
</reference>
<accession>A0A0M4CZU1</accession>
<keyword evidence="1" id="KW-0812">Transmembrane</keyword>
<dbReference type="RefSeq" id="WP_053545719.1">
    <property type="nucleotide sequence ID" value="NZ_CP009220.1"/>
</dbReference>
<dbReference type="Proteomes" id="UP000068067">
    <property type="component" value="Chromosome"/>
</dbReference>
<dbReference type="STRING" id="931089.CDES_12360"/>
<dbReference type="KEGG" id="cdx:CDES_12360"/>
<keyword evidence="3" id="KW-1185">Reference proteome</keyword>
<feature type="transmembrane region" description="Helical" evidence="1">
    <location>
        <begin position="144"/>
        <end position="168"/>
    </location>
</feature>
<sequence length="252" mass="27759">MINTLRSEWTKLTTTKSFWWTTALFLIISLGFAAMTGSLATGDSMASLFLFAGNTVTGLYLLGFVVLMIQATMIFTTEFRYGYQSQTFLATPKRWVVALAKWLLYVVLAAALTFVTVLLCFYLAKALASDVASSTLVVWEDKQALAIMWKYPVAAALMVTLCSGVALLVRQTAGAVSLVLMWHFALENLLSFLPKVGESVGKYGPFTNLRSFITEYQTIDPGWSTNTGAVYFAAWAVVLFVAGIIVQERRDA</sequence>
<feature type="transmembrane region" description="Helical" evidence="1">
    <location>
        <begin position="59"/>
        <end position="81"/>
    </location>
</feature>
<proteinExistence type="predicted"/>
<dbReference type="OrthoDB" id="4420358at2"/>
<evidence type="ECO:0000256" key="1">
    <source>
        <dbReference type="SAM" id="Phobius"/>
    </source>
</evidence>
<dbReference type="PATRIC" id="fig|931089.4.peg.2498"/>
<feature type="transmembrane region" description="Helical" evidence="1">
    <location>
        <begin position="175"/>
        <end position="193"/>
    </location>
</feature>